<gene>
    <name evidence="2" type="ORF">MHPYR_530004</name>
</gene>
<dbReference type="GO" id="GO:0003677">
    <property type="term" value="F:DNA binding"/>
    <property type="evidence" value="ECO:0007669"/>
    <property type="project" value="InterPro"/>
</dbReference>
<dbReference type="Pfam" id="PF12728">
    <property type="entry name" value="HTH_17"/>
    <property type="match status" value="1"/>
</dbReference>
<dbReference type="InterPro" id="IPR009061">
    <property type="entry name" value="DNA-bd_dom_put_sf"/>
</dbReference>
<dbReference type="AlphaFoldDB" id="A0A1Y5PHL6"/>
<dbReference type="EMBL" id="FLQS01000049">
    <property type="protein sequence ID" value="SBS78217.1"/>
    <property type="molecule type" value="Genomic_DNA"/>
</dbReference>
<proteinExistence type="predicted"/>
<dbReference type="SUPFAM" id="SSF46955">
    <property type="entry name" value="Putative DNA-binding domain"/>
    <property type="match status" value="1"/>
</dbReference>
<organism evidence="2">
    <name type="scientific">uncultured Mycobacterium sp</name>
    <dbReference type="NCBI Taxonomy" id="171292"/>
    <lineage>
        <taxon>Bacteria</taxon>
        <taxon>Bacillati</taxon>
        <taxon>Actinomycetota</taxon>
        <taxon>Actinomycetes</taxon>
        <taxon>Mycobacteriales</taxon>
        <taxon>Mycobacteriaceae</taxon>
        <taxon>Mycobacterium</taxon>
        <taxon>environmental samples</taxon>
    </lineage>
</organism>
<dbReference type="NCBIfam" id="TIGR01764">
    <property type="entry name" value="excise"/>
    <property type="match status" value="1"/>
</dbReference>
<accession>A0A1Y5PHL6</accession>
<evidence type="ECO:0000259" key="1">
    <source>
        <dbReference type="Pfam" id="PF12728"/>
    </source>
</evidence>
<reference evidence="2" key="1">
    <citation type="submission" date="2016-03" db="EMBL/GenBank/DDBJ databases">
        <authorList>
            <person name="Ploux O."/>
        </authorList>
    </citation>
    <scope>NUCLEOTIDE SEQUENCE</scope>
    <source>
        <strain evidence="2">UC10</strain>
    </source>
</reference>
<sequence>MSKTRAARPAHPELIPLTEAAKRLGVHYRTVRRWIAAGRIDAVRVGPRLLKVDATQLDRLMSPVGGGAA</sequence>
<feature type="domain" description="Helix-turn-helix" evidence="1">
    <location>
        <begin position="18"/>
        <end position="61"/>
    </location>
</feature>
<dbReference type="InterPro" id="IPR041657">
    <property type="entry name" value="HTH_17"/>
</dbReference>
<name>A0A1Y5PHL6_9MYCO</name>
<dbReference type="Gene3D" id="1.10.1660.10">
    <property type="match status" value="1"/>
</dbReference>
<protein>
    <submittedName>
        <fullName evidence="2">Gene 36 protein (Modular protein)</fullName>
    </submittedName>
</protein>
<evidence type="ECO:0000313" key="2">
    <source>
        <dbReference type="EMBL" id="SBS78217.1"/>
    </source>
</evidence>
<dbReference type="InterPro" id="IPR010093">
    <property type="entry name" value="SinI_DNA-bd"/>
</dbReference>